<dbReference type="PANTHER" id="PTHR43394">
    <property type="entry name" value="ATP-DEPENDENT PERMEASE MDL1, MITOCHONDRIAL"/>
    <property type="match status" value="1"/>
</dbReference>
<keyword evidence="7 11" id="KW-1133">Transmembrane helix</keyword>
<feature type="transmembrane region" description="Helical" evidence="11">
    <location>
        <begin position="776"/>
        <end position="797"/>
    </location>
</feature>
<keyword evidence="8 11" id="KW-0472">Membrane</keyword>
<keyword evidence="4 11" id="KW-0812">Transmembrane</keyword>
<dbReference type="CDD" id="cd18543">
    <property type="entry name" value="ABC_6TM_Rv0194_D1_like"/>
    <property type="match status" value="1"/>
</dbReference>
<evidence type="ECO:0000256" key="7">
    <source>
        <dbReference type="ARBA" id="ARBA00022989"/>
    </source>
</evidence>
<evidence type="ECO:0000256" key="8">
    <source>
        <dbReference type="ARBA" id="ARBA00023136"/>
    </source>
</evidence>
<dbReference type="FunFam" id="1.20.1560.10:FF:000099">
    <property type="entry name" value="ABC transporter ATP-binding protein/permease"/>
    <property type="match status" value="1"/>
</dbReference>
<feature type="transmembrane region" description="Helical" evidence="11">
    <location>
        <begin position="962"/>
        <end position="984"/>
    </location>
</feature>
<feature type="region of interest" description="Disordered" evidence="10">
    <location>
        <begin position="1078"/>
        <end position="1112"/>
    </location>
</feature>
<dbReference type="FunFam" id="3.40.50.300:FF:000299">
    <property type="entry name" value="ABC transporter ATP-binding protein/permease"/>
    <property type="match status" value="1"/>
</dbReference>
<dbReference type="FunFam" id="1.20.1560.10:FF:000065">
    <property type="entry name" value="ABC transporter ATP-binding protein/permease"/>
    <property type="match status" value="1"/>
</dbReference>
<name>A0A401W8K2_STREY</name>
<evidence type="ECO:0000313" key="15">
    <source>
        <dbReference type="Proteomes" id="UP000286746"/>
    </source>
</evidence>
<dbReference type="CDD" id="cd18546">
    <property type="entry name" value="ABC_6TM_Rv0194_D2_like"/>
    <property type="match status" value="1"/>
</dbReference>
<keyword evidence="15" id="KW-1185">Reference proteome</keyword>
<evidence type="ECO:0000256" key="5">
    <source>
        <dbReference type="ARBA" id="ARBA00022741"/>
    </source>
</evidence>
<dbReference type="GO" id="GO:0015421">
    <property type="term" value="F:ABC-type oligopeptide transporter activity"/>
    <property type="evidence" value="ECO:0007669"/>
    <property type="project" value="TreeGrafter"/>
</dbReference>
<dbReference type="EMBL" id="BHZD01000001">
    <property type="protein sequence ID" value="GCD45649.1"/>
    <property type="molecule type" value="Genomic_DNA"/>
</dbReference>
<evidence type="ECO:0000256" key="3">
    <source>
        <dbReference type="ARBA" id="ARBA00022475"/>
    </source>
</evidence>
<dbReference type="PROSITE" id="PS50929">
    <property type="entry name" value="ABC_TM1F"/>
    <property type="match status" value="2"/>
</dbReference>
<feature type="compositionally biased region" description="Basic and acidic residues" evidence="10">
    <location>
        <begin position="669"/>
        <end position="683"/>
    </location>
</feature>
<dbReference type="PROSITE" id="PS00211">
    <property type="entry name" value="ABC_TRANSPORTER_1"/>
    <property type="match status" value="1"/>
</dbReference>
<dbReference type="InterPro" id="IPR017871">
    <property type="entry name" value="ABC_transporter-like_CS"/>
</dbReference>
<evidence type="ECO:0000256" key="10">
    <source>
        <dbReference type="SAM" id="MobiDB-lite"/>
    </source>
</evidence>
<evidence type="ECO:0000259" key="12">
    <source>
        <dbReference type="PROSITE" id="PS50893"/>
    </source>
</evidence>
<feature type="transmembrane region" description="Helical" evidence="11">
    <location>
        <begin position="990"/>
        <end position="1011"/>
    </location>
</feature>
<dbReference type="Pfam" id="PF00664">
    <property type="entry name" value="ABC_membrane"/>
    <property type="match status" value="2"/>
</dbReference>
<dbReference type="RefSeq" id="WP_125056168.1">
    <property type="nucleotide sequence ID" value="NZ_BHZD01000001.1"/>
</dbReference>
<gene>
    <name evidence="14" type="ORF">GKJPGBOP_05386</name>
</gene>
<comment type="subcellular location">
    <subcellularLocation>
        <location evidence="1">Cell membrane</location>
        <topology evidence="1">Multi-pass membrane protein</topology>
    </subcellularLocation>
</comment>
<feature type="compositionally biased region" description="Low complexity" evidence="10">
    <location>
        <begin position="684"/>
        <end position="695"/>
    </location>
</feature>
<dbReference type="Proteomes" id="UP000286746">
    <property type="component" value="Unassembled WGS sequence"/>
</dbReference>
<evidence type="ECO:0000256" key="1">
    <source>
        <dbReference type="ARBA" id="ARBA00004651"/>
    </source>
</evidence>
<comment type="similarity">
    <text evidence="9">Belongs to the ABC transporter superfamily. Lipid exporter (TC 3.A.1.106) family.</text>
</comment>
<dbReference type="InterPro" id="IPR039421">
    <property type="entry name" value="Type_1_exporter"/>
</dbReference>
<feature type="transmembrane region" description="Helical" evidence="11">
    <location>
        <begin position="66"/>
        <end position="86"/>
    </location>
</feature>
<keyword evidence="5" id="KW-0547">Nucleotide-binding</keyword>
<evidence type="ECO:0000256" key="4">
    <source>
        <dbReference type="ARBA" id="ARBA00022692"/>
    </source>
</evidence>
<feature type="transmembrane region" description="Helical" evidence="11">
    <location>
        <begin position="139"/>
        <end position="160"/>
    </location>
</feature>
<dbReference type="Gene3D" id="3.40.50.300">
    <property type="entry name" value="P-loop containing nucleotide triphosphate hydrolases"/>
    <property type="match status" value="2"/>
</dbReference>
<dbReference type="Gene3D" id="1.20.1560.10">
    <property type="entry name" value="ABC transporter type 1, transmembrane domain"/>
    <property type="match status" value="2"/>
</dbReference>
<dbReference type="InterPro" id="IPR027417">
    <property type="entry name" value="P-loop_NTPase"/>
</dbReference>
<sequence length="1345" mass="142747">MTGTGSGPAEKGGGWARRLTRLCWQYKKDVLLALGSSLAGMGVMALVPLIPKLIIDDVIVSHDRPLAPWATLLVVAALAVYALTYVRRYYGGRLALDVQHDLRTRMFRSIARLDGHRQDELSTGQVVGRATSDLQLIQSLLFMLPMMIGNVLLFAISLVVMVVLSPLLTVVALAVAPALWFIAQRSRNRLYPATWYAQGQAAAVAGVVDGAVSGVRVVKGFGQEEQETGKLRTVSRRLFAGRLRTVRMNARYTPALQAVPSLGQVAMLALGGWLATNGQITLGTFVAFSTYLAQLVAPVRMLAMMLTVGQQARAGVERVFELVDTEPMIEERQDALELPADAPATVEFEQVSFGYGNGRPVLEDFSLRIEPGETVAVVGTSGSGKSTVSLLLPRFYDATAGRVLVGGHDVRDLSLASLRAAIGLVPENSFLFSDSLRDNIAYGTPDATDEQIRIAARAAQADGFISALPDGYDTEVGEQGLTLSGGQRQRVALARAILTDPRLLVLDDATSAVDARVEHEIHEALRGVMAGRTTLLIAHRASTLALADRVAVLDGGRLVDIGTREELESRCELYRRLLTDPDELGATGGPGGAEELGGADEMGGTGEPGGTGLERPGFGGESAASGLLERPVAADSGAPAPSAVDSGAPAPSAAVPDHRVNGITPHQWKRADTEAATEADRKTGPAAGATEAAPGMSASPELLARVAALPPATDTPDIDEERAARPEKSYGLRRLLRGFGGPLAVALALVAVDAVAGLLLPVLIRHGIDDGVRRAQLAGVWTAAGLALFVVLAQWAAQIGSNRMTGRTGERVLYSLRVKIFAQLQRLGLDYYERELTGKIMTRMTTDVDALSTFLQTGLVTAVVSVLTFFGILVALLVIDVQLALVVFATLPPLIIGTYFFRKQSVKAYELARERISVVNGDLQESVAGLRIVQAFRRERSGADRFAERSHAYRAARIRGQFLISVYFPFVQLLSSVAAALVLIVGAGRVGAGTLTAGALVAYLLYIDLFFAPVQQLSQVFDGYQQAAVSLGRIQELLREPTTTPQAEHPRAVRELSGEITFEDVHFRYGGAACETGTGTDTGTGTVTEASGASNDSCGSRGSKSSHGSHGSTVTALSGIDLTIPAGQTVAFVGETGAGKSTLVKLVARFYDPTAGSVRVDGTDLRELDLTGYRHRLGVVPQESYLFAGTVRDAIAYGRPDATDAEVEAAARSVGAHDMIAGLDGGYLHEVAERGRNLSAGQRQLLALARAELVDPDILLLDEATAALDLATESAVNEATDRLSGRRTTLVVAHRLTTAARADRVVVLAHGRIAEDGTHAELLARGGRYAELWRTFTGEEEPVAA</sequence>
<feature type="domain" description="ABC transporter" evidence="12">
    <location>
        <begin position="1100"/>
        <end position="1335"/>
    </location>
</feature>
<comment type="caution">
    <text evidence="14">The sequence shown here is derived from an EMBL/GenBank/DDBJ whole genome shotgun (WGS) entry which is preliminary data.</text>
</comment>
<feature type="transmembrane region" description="Helical" evidence="11">
    <location>
        <begin position="30"/>
        <end position="54"/>
    </location>
</feature>
<reference evidence="14 15" key="1">
    <citation type="submission" date="2018-11" db="EMBL/GenBank/DDBJ databases">
        <title>Whole genome sequence of Streptomyces paromomycinus NBRC 15454(T).</title>
        <authorList>
            <person name="Komaki H."/>
            <person name="Tamura T."/>
        </authorList>
    </citation>
    <scope>NUCLEOTIDE SEQUENCE [LARGE SCALE GENOMIC DNA]</scope>
    <source>
        <strain evidence="14 15">NBRC 15454</strain>
    </source>
</reference>
<keyword evidence="6 14" id="KW-0067">ATP-binding</keyword>
<feature type="domain" description="ABC transporter" evidence="12">
    <location>
        <begin position="346"/>
        <end position="580"/>
    </location>
</feature>
<dbReference type="SMART" id="SM00382">
    <property type="entry name" value="AAA"/>
    <property type="match status" value="2"/>
</dbReference>
<evidence type="ECO:0000256" key="11">
    <source>
        <dbReference type="SAM" id="Phobius"/>
    </source>
</evidence>
<protein>
    <submittedName>
        <fullName evidence="14">ABC transporter ATP-binding protein</fullName>
    </submittedName>
</protein>
<feature type="transmembrane region" description="Helical" evidence="11">
    <location>
        <begin position="280"/>
        <end position="303"/>
    </location>
</feature>
<accession>A0A401W8K2</accession>
<feature type="transmembrane region" description="Helical" evidence="11">
    <location>
        <begin position="853"/>
        <end position="877"/>
    </location>
</feature>
<dbReference type="InterPro" id="IPR036640">
    <property type="entry name" value="ABC1_TM_sf"/>
</dbReference>
<dbReference type="InterPro" id="IPR003439">
    <property type="entry name" value="ABC_transporter-like_ATP-bd"/>
</dbReference>
<dbReference type="GO" id="GO:0016887">
    <property type="term" value="F:ATP hydrolysis activity"/>
    <property type="evidence" value="ECO:0007669"/>
    <property type="project" value="InterPro"/>
</dbReference>
<feature type="domain" description="ABC transmembrane type-1" evidence="13">
    <location>
        <begin position="31"/>
        <end position="311"/>
    </location>
</feature>
<feature type="compositionally biased region" description="Gly residues" evidence="10">
    <location>
        <begin position="586"/>
        <end position="620"/>
    </location>
</feature>
<dbReference type="InterPro" id="IPR003593">
    <property type="entry name" value="AAA+_ATPase"/>
</dbReference>
<dbReference type="PANTHER" id="PTHR43394:SF1">
    <property type="entry name" value="ATP-BINDING CASSETTE SUB-FAMILY B MEMBER 10, MITOCHONDRIAL"/>
    <property type="match status" value="1"/>
</dbReference>
<dbReference type="PROSITE" id="PS50893">
    <property type="entry name" value="ABC_TRANSPORTER_2"/>
    <property type="match status" value="2"/>
</dbReference>
<feature type="transmembrane region" description="Helical" evidence="11">
    <location>
        <begin position="166"/>
        <end position="183"/>
    </location>
</feature>
<keyword evidence="2" id="KW-0813">Transport</keyword>
<organism evidence="14 15">
    <name type="scientific">Streptomyces paromomycinus</name>
    <name type="common">Streptomyces rimosus subsp. paromomycinus</name>
    <dbReference type="NCBI Taxonomy" id="92743"/>
    <lineage>
        <taxon>Bacteria</taxon>
        <taxon>Bacillati</taxon>
        <taxon>Actinomycetota</taxon>
        <taxon>Actinomycetes</taxon>
        <taxon>Kitasatosporales</taxon>
        <taxon>Streptomycetaceae</taxon>
        <taxon>Streptomyces</taxon>
    </lineage>
</organism>
<feature type="region of interest" description="Disordered" evidence="10">
    <location>
        <begin position="581"/>
        <end position="697"/>
    </location>
</feature>
<feature type="transmembrane region" description="Helical" evidence="11">
    <location>
        <begin position="883"/>
        <end position="901"/>
    </location>
</feature>
<evidence type="ECO:0000259" key="13">
    <source>
        <dbReference type="PROSITE" id="PS50929"/>
    </source>
</evidence>
<keyword evidence="3" id="KW-1003">Cell membrane</keyword>
<proteinExistence type="inferred from homology"/>
<evidence type="ECO:0000313" key="14">
    <source>
        <dbReference type="EMBL" id="GCD45649.1"/>
    </source>
</evidence>
<feature type="domain" description="ABC transmembrane type-1" evidence="13">
    <location>
        <begin position="744"/>
        <end position="1026"/>
    </location>
</feature>
<evidence type="ECO:0000256" key="6">
    <source>
        <dbReference type="ARBA" id="ARBA00022840"/>
    </source>
</evidence>
<dbReference type="GO" id="GO:0005524">
    <property type="term" value="F:ATP binding"/>
    <property type="evidence" value="ECO:0007669"/>
    <property type="project" value="UniProtKB-KW"/>
</dbReference>
<evidence type="ECO:0000256" key="2">
    <source>
        <dbReference type="ARBA" id="ARBA00022448"/>
    </source>
</evidence>
<dbReference type="GO" id="GO:0005886">
    <property type="term" value="C:plasma membrane"/>
    <property type="evidence" value="ECO:0007669"/>
    <property type="project" value="UniProtKB-SubCell"/>
</dbReference>
<feature type="transmembrane region" description="Helical" evidence="11">
    <location>
        <begin position="743"/>
        <end position="764"/>
    </location>
</feature>
<dbReference type="SUPFAM" id="SSF52540">
    <property type="entry name" value="P-loop containing nucleoside triphosphate hydrolases"/>
    <property type="match status" value="2"/>
</dbReference>
<dbReference type="InterPro" id="IPR011527">
    <property type="entry name" value="ABC1_TM_dom"/>
</dbReference>
<dbReference type="SUPFAM" id="SSF90123">
    <property type="entry name" value="ABC transporter transmembrane region"/>
    <property type="match status" value="2"/>
</dbReference>
<dbReference type="Pfam" id="PF00005">
    <property type="entry name" value="ABC_tran"/>
    <property type="match status" value="2"/>
</dbReference>
<evidence type="ECO:0000256" key="9">
    <source>
        <dbReference type="ARBA" id="ARBA00061644"/>
    </source>
</evidence>